<feature type="compositionally biased region" description="Polar residues" evidence="1">
    <location>
        <begin position="136"/>
        <end position="148"/>
    </location>
</feature>
<dbReference type="EMBL" id="MU129185">
    <property type="protein sequence ID" value="KAF9504903.1"/>
    <property type="molecule type" value="Genomic_DNA"/>
</dbReference>
<evidence type="ECO:0000313" key="4">
    <source>
        <dbReference type="Proteomes" id="UP000886523"/>
    </source>
</evidence>
<organism evidence="3 4">
    <name type="scientific">Hydnum rufescens UP504</name>
    <dbReference type="NCBI Taxonomy" id="1448309"/>
    <lineage>
        <taxon>Eukaryota</taxon>
        <taxon>Fungi</taxon>
        <taxon>Dikarya</taxon>
        <taxon>Basidiomycota</taxon>
        <taxon>Agaricomycotina</taxon>
        <taxon>Agaricomycetes</taxon>
        <taxon>Cantharellales</taxon>
        <taxon>Hydnaceae</taxon>
        <taxon>Hydnum</taxon>
    </lineage>
</organism>
<dbReference type="Proteomes" id="UP000886523">
    <property type="component" value="Unassembled WGS sequence"/>
</dbReference>
<dbReference type="CDD" id="cd00067">
    <property type="entry name" value="GAL4"/>
    <property type="match status" value="1"/>
</dbReference>
<name>A0A9P6AFK0_9AGAM</name>
<protein>
    <recommendedName>
        <fullName evidence="2">Zn(2)-C6 fungal-type domain-containing protein</fullName>
    </recommendedName>
</protein>
<dbReference type="PROSITE" id="PS50048">
    <property type="entry name" value="ZN2_CY6_FUNGAL_2"/>
    <property type="match status" value="1"/>
</dbReference>
<feature type="region of interest" description="Disordered" evidence="1">
    <location>
        <begin position="111"/>
        <end position="161"/>
    </location>
</feature>
<dbReference type="SUPFAM" id="SSF57701">
    <property type="entry name" value="Zn2/Cys6 DNA-binding domain"/>
    <property type="match status" value="1"/>
</dbReference>
<evidence type="ECO:0000256" key="1">
    <source>
        <dbReference type="SAM" id="MobiDB-lite"/>
    </source>
</evidence>
<dbReference type="GO" id="GO:0000981">
    <property type="term" value="F:DNA-binding transcription factor activity, RNA polymerase II-specific"/>
    <property type="evidence" value="ECO:0007669"/>
    <property type="project" value="InterPro"/>
</dbReference>
<accession>A0A9P6AFK0</accession>
<dbReference type="PROSITE" id="PS00463">
    <property type="entry name" value="ZN2_CY6_FUNGAL_1"/>
    <property type="match status" value="1"/>
</dbReference>
<evidence type="ECO:0000259" key="2">
    <source>
        <dbReference type="PROSITE" id="PS50048"/>
    </source>
</evidence>
<dbReference type="GO" id="GO:0008270">
    <property type="term" value="F:zinc ion binding"/>
    <property type="evidence" value="ECO:0007669"/>
    <property type="project" value="InterPro"/>
</dbReference>
<dbReference type="InterPro" id="IPR036864">
    <property type="entry name" value="Zn2-C6_fun-type_DNA-bd_sf"/>
</dbReference>
<feature type="domain" description="Zn(2)-C6 fungal-type" evidence="2">
    <location>
        <begin position="22"/>
        <end position="54"/>
    </location>
</feature>
<dbReference type="OrthoDB" id="5213892at2759"/>
<comment type="caution">
    <text evidence="3">The sequence shown here is derived from an EMBL/GenBank/DDBJ whole genome shotgun (WGS) entry which is preliminary data.</text>
</comment>
<reference evidence="3" key="1">
    <citation type="journal article" date="2020" name="Nat. Commun.">
        <title>Large-scale genome sequencing of mycorrhizal fungi provides insights into the early evolution of symbiotic traits.</title>
        <authorList>
            <person name="Miyauchi S."/>
            <person name="Kiss E."/>
            <person name="Kuo A."/>
            <person name="Drula E."/>
            <person name="Kohler A."/>
            <person name="Sanchez-Garcia M."/>
            <person name="Morin E."/>
            <person name="Andreopoulos B."/>
            <person name="Barry K.W."/>
            <person name="Bonito G."/>
            <person name="Buee M."/>
            <person name="Carver A."/>
            <person name="Chen C."/>
            <person name="Cichocki N."/>
            <person name="Clum A."/>
            <person name="Culley D."/>
            <person name="Crous P.W."/>
            <person name="Fauchery L."/>
            <person name="Girlanda M."/>
            <person name="Hayes R.D."/>
            <person name="Keri Z."/>
            <person name="LaButti K."/>
            <person name="Lipzen A."/>
            <person name="Lombard V."/>
            <person name="Magnuson J."/>
            <person name="Maillard F."/>
            <person name="Murat C."/>
            <person name="Nolan M."/>
            <person name="Ohm R.A."/>
            <person name="Pangilinan J."/>
            <person name="Pereira M.F."/>
            <person name="Perotto S."/>
            <person name="Peter M."/>
            <person name="Pfister S."/>
            <person name="Riley R."/>
            <person name="Sitrit Y."/>
            <person name="Stielow J.B."/>
            <person name="Szollosi G."/>
            <person name="Zifcakova L."/>
            <person name="Stursova M."/>
            <person name="Spatafora J.W."/>
            <person name="Tedersoo L."/>
            <person name="Vaario L.M."/>
            <person name="Yamada A."/>
            <person name="Yan M."/>
            <person name="Wang P."/>
            <person name="Xu J."/>
            <person name="Bruns T."/>
            <person name="Baldrian P."/>
            <person name="Vilgalys R."/>
            <person name="Dunand C."/>
            <person name="Henrissat B."/>
            <person name="Grigoriev I.V."/>
            <person name="Hibbett D."/>
            <person name="Nagy L.G."/>
            <person name="Martin F.M."/>
        </authorList>
    </citation>
    <scope>NUCLEOTIDE SEQUENCE</scope>
    <source>
        <strain evidence="3">UP504</strain>
    </source>
</reference>
<keyword evidence="4" id="KW-1185">Reference proteome</keyword>
<evidence type="ECO:0000313" key="3">
    <source>
        <dbReference type="EMBL" id="KAF9504903.1"/>
    </source>
</evidence>
<dbReference type="Gene3D" id="4.10.240.10">
    <property type="entry name" value="Zn(2)-C6 fungal-type DNA-binding domain"/>
    <property type="match status" value="1"/>
</dbReference>
<dbReference type="AlphaFoldDB" id="A0A9P6AFK0"/>
<proteinExistence type="predicted"/>
<dbReference type="Pfam" id="PF00172">
    <property type="entry name" value="Zn_clus"/>
    <property type="match status" value="1"/>
</dbReference>
<gene>
    <name evidence="3" type="ORF">BS47DRAFT_1368460</name>
</gene>
<dbReference type="InterPro" id="IPR001138">
    <property type="entry name" value="Zn2Cys6_DnaBD"/>
</dbReference>
<sequence length="248" mass="27053">MYTSHISENSVPSQPWSPNKEGCWWCRFRKKRCEPGSAGPNEPCEACSKFNMQCHGRGIDRPPGQEFATQVRALMTTWIRNPANRRPSVTPLDLILVTSPPPPTVNYQHSGGTPVPPLFSPQGAHNSHQDAHTAGPGSSDNQAHTTLLTGRLDPPDTGTLENDTQFDFYNPNQPAPPVTGWSEDHFPGTSFLPPPYYDQNVVFSSAGPHDPFGAFAGPSAEIFVSLEQLDLTAPHAPDNRTGLPRGSY</sequence>